<feature type="compositionally biased region" description="Basic and acidic residues" evidence="1">
    <location>
        <begin position="67"/>
        <end position="77"/>
    </location>
</feature>
<proteinExistence type="predicted"/>
<evidence type="ECO:0000256" key="1">
    <source>
        <dbReference type="SAM" id="MobiDB-lite"/>
    </source>
</evidence>
<name>A0ABP7AGR9_9ACTN</name>
<evidence type="ECO:0000313" key="3">
    <source>
        <dbReference type="Proteomes" id="UP001501074"/>
    </source>
</evidence>
<sequence length="106" mass="11471">MAGFLGKFSAFARSPQGKKLIQQVQTAAKDPATRAKVQAQAQQISKQLKDPATRAKVQEQARGLTKRLKDAKGEKPKPGQSPQAKDAPVYGTPPNEAPKYGRPPQH</sequence>
<dbReference type="RefSeq" id="WP_231484011.1">
    <property type="nucleotide sequence ID" value="NZ_BAAAZO010000011.1"/>
</dbReference>
<protein>
    <recommendedName>
        <fullName evidence="4">Antitoxin</fullName>
    </recommendedName>
</protein>
<comment type="caution">
    <text evidence="2">The sequence shown here is derived from an EMBL/GenBank/DDBJ whole genome shotgun (WGS) entry which is preliminary data.</text>
</comment>
<feature type="region of interest" description="Disordered" evidence="1">
    <location>
        <begin position="37"/>
        <end position="106"/>
    </location>
</feature>
<dbReference type="EMBL" id="BAAAZO010000011">
    <property type="protein sequence ID" value="GAA3631983.1"/>
    <property type="molecule type" value="Genomic_DNA"/>
</dbReference>
<accession>A0ABP7AGR9</accession>
<organism evidence="2 3">
    <name type="scientific">Kineosporia mesophila</name>
    <dbReference type="NCBI Taxonomy" id="566012"/>
    <lineage>
        <taxon>Bacteria</taxon>
        <taxon>Bacillati</taxon>
        <taxon>Actinomycetota</taxon>
        <taxon>Actinomycetes</taxon>
        <taxon>Kineosporiales</taxon>
        <taxon>Kineosporiaceae</taxon>
        <taxon>Kineosporia</taxon>
    </lineage>
</organism>
<reference evidence="3" key="1">
    <citation type="journal article" date="2019" name="Int. J. Syst. Evol. Microbiol.">
        <title>The Global Catalogue of Microorganisms (GCM) 10K type strain sequencing project: providing services to taxonomists for standard genome sequencing and annotation.</title>
        <authorList>
            <consortium name="The Broad Institute Genomics Platform"/>
            <consortium name="The Broad Institute Genome Sequencing Center for Infectious Disease"/>
            <person name="Wu L."/>
            <person name="Ma J."/>
        </authorList>
    </citation>
    <scope>NUCLEOTIDE SEQUENCE [LARGE SCALE GENOMIC DNA]</scope>
    <source>
        <strain evidence="3">JCM 16902</strain>
    </source>
</reference>
<gene>
    <name evidence="2" type="ORF">GCM10022223_57610</name>
</gene>
<dbReference type="Proteomes" id="UP001501074">
    <property type="component" value="Unassembled WGS sequence"/>
</dbReference>
<evidence type="ECO:0000313" key="2">
    <source>
        <dbReference type="EMBL" id="GAA3631983.1"/>
    </source>
</evidence>
<evidence type="ECO:0008006" key="4">
    <source>
        <dbReference type="Google" id="ProtNLM"/>
    </source>
</evidence>
<keyword evidence="3" id="KW-1185">Reference proteome</keyword>
<feature type="compositionally biased region" description="Basic and acidic residues" evidence="1">
    <location>
        <begin position="47"/>
        <end position="59"/>
    </location>
</feature>